<dbReference type="GO" id="GO:0031419">
    <property type="term" value="F:cobalamin binding"/>
    <property type="evidence" value="ECO:0007669"/>
    <property type="project" value="InterPro"/>
</dbReference>
<dbReference type="EMBL" id="CP128399">
    <property type="protein sequence ID" value="WJW65586.1"/>
    <property type="molecule type" value="Genomic_DNA"/>
</dbReference>
<evidence type="ECO:0000313" key="9">
    <source>
        <dbReference type="EMBL" id="WJW65586.1"/>
    </source>
</evidence>
<dbReference type="InterPro" id="IPR023984">
    <property type="entry name" value="rSAM_ocin_1"/>
</dbReference>
<dbReference type="Gene3D" id="3.80.30.20">
    <property type="entry name" value="tm_1862 like domain"/>
    <property type="match status" value="1"/>
</dbReference>
<dbReference type="RefSeq" id="WP_341467472.1">
    <property type="nucleotide sequence ID" value="NZ_CP128399.1"/>
</dbReference>
<dbReference type="EMBL" id="JACATZ010000001">
    <property type="protein sequence ID" value="NWJ46210.1"/>
    <property type="molecule type" value="Genomic_DNA"/>
</dbReference>
<dbReference type="PROSITE" id="PS51918">
    <property type="entry name" value="RADICAL_SAM"/>
    <property type="match status" value="1"/>
</dbReference>
<dbReference type="SFLD" id="SFLDF00324">
    <property type="entry name" value="bacteriocin_maturation"/>
    <property type="match status" value="1"/>
</dbReference>
<dbReference type="InterPro" id="IPR006158">
    <property type="entry name" value="Cobalamin-bd"/>
</dbReference>
<dbReference type="PANTHER" id="PTHR43409">
    <property type="entry name" value="ANAEROBIC MAGNESIUM-PROTOPORPHYRIN IX MONOMETHYL ESTER CYCLASE-RELATED"/>
    <property type="match status" value="1"/>
</dbReference>
<protein>
    <submittedName>
        <fullName evidence="9">RiPP maturation radical SAM C-methyltransferase</fullName>
    </submittedName>
    <submittedName>
        <fullName evidence="8">RiPP maturation radical SAM protein 1</fullName>
    </submittedName>
</protein>
<keyword evidence="5" id="KW-0411">Iron-sulfur</keyword>
<evidence type="ECO:0000256" key="5">
    <source>
        <dbReference type="ARBA" id="ARBA00023014"/>
    </source>
</evidence>
<dbReference type="GO" id="GO:0003824">
    <property type="term" value="F:catalytic activity"/>
    <property type="evidence" value="ECO:0007669"/>
    <property type="project" value="InterPro"/>
</dbReference>
<dbReference type="Pfam" id="PF04055">
    <property type="entry name" value="Radical_SAM"/>
    <property type="match status" value="1"/>
</dbReference>
<dbReference type="SMART" id="SM00729">
    <property type="entry name" value="Elp3"/>
    <property type="match status" value="1"/>
</dbReference>
<evidence type="ECO:0000259" key="6">
    <source>
        <dbReference type="PROSITE" id="PS51332"/>
    </source>
</evidence>
<dbReference type="Proteomes" id="UP001431572">
    <property type="component" value="Chromosome 1"/>
</dbReference>
<keyword evidence="3" id="KW-0479">Metal-binding</keyword>
<dbReference type="InterPro" id="IPR023404">
    <property type="entry name" value="rSAM_horseshoe"/>
</dbReference>
<dbReference type="SUPFAM" id="SSF102114">
    <property type="entry name" value="Radical SAM enzymes"/>
    <property type="match status" value="1"/>
</dbReference>
<evidence type="ECO:0000313" key="8">
    <source>
        <dbReference type="EMBL" id="NWJ46210.1"/>
    </source>
</evidence>
<evidence type="ECO:0000313" key="10">
    <source>
        <dbReference type="Proteomes" id="UP000521676"/>
    </source>
</evidence>
<evidence type="ECO:0000256" key="3">
    <source>
        <dbReference type="ARBA" id="ARBA00022723"/>
    </source>
</evidence>
<dbReference type="InterPro" id="IPR007197">
    <property type="entry name" value="rSAM"/>
</dbReference>
<dbReference type="AlphaFoldDB" id="A0A8T7M202"/>
<dbReference type="Pfam" id="PF02310">
    <property type="entry name" value="B12-binding"/>
    <property type="match status" value="1"/>
</dbReference>
<proteinExistence type="predicted"/>
<dbReference type="InterPro" id="IPR051198">
    <property type="entry name" value="BchE-like"/>
</dbReference>
<dbReference type="SFLD" id="SFLDS00029">
    <property type="entry name" value="Radical_SAM"/>
    <property type="match status" value="1"/>
</dbReference>
<comment type="cofactor">
    <cofactor evidence="1">
        <name>[4Fe-4S] cluster</name>
        <dbReference type="ChEBI" id="CHEBI:49883"/>
    </cofactor>
</comment>
<reference evidence="9" key="2">
    <citation type="journal article" date="2024" name="Nature">
        <title>Anoxygenic phototroph of the Chloroflexota uses a type I reaction centre.</title>
        <authorList>
            <person name="Tsuji J.M."/>
            <person name="Shaw N.A."/>
            <person name="Nagashima S."/>
            <person name="Venkiteswaran J.J."/>
            <person name="Schiff S.L."/>
            <person name="Watanabe T."/>
            <person name="Fukui M."/>
            <person name="Hanada S."/>
            <person name="Tank M."/>
            <person name="Neufeld J.D."/>
        </authorList>
    </citation>
    <scope>NUCLEOTIDE SEQUENCE</scope>
    <source>
        <strain evidence="9">L227-S17</strain>
    </source>
</reference>
<dbReference type="InterPro" id="IPR006638">
    <property type="entry name" value="Elp3/MiaA/NifB-like_rSAM"/>
</dbReference>
<dbReference type="PROSITE" id="PS51332">
    <property type="entry name" value="B12_BINDING"/>
    <property type="match status" value="1"/>
</dbReference>
<dbReference type="GO" id="GO:0051536">
    <property type="term" value="F:iron-sulfur cluster binding"/>
    <property type="evidence" value="ECO:0007669"/>
    <property type="project" value="UniProtKB-KW"/>
</dbReference>
<evidence type="ECO:0000259" key="7">
    <source>
        <dbReference type="PROSITE" id="PS51918"/>
    </source>
</evidence>
<dbReference type="Gene3D" id="3.40.50.280">
    <property type="entry name" value="Cobalamin-binding domain"/>
    <property type="match status" value="1"/>
</dbReference>
<accession>A0A8T7M202</accession>
<keyword evidence="11" id="KW-1185">Reference proteome</keyword>
<keyword evidence="4" id="KW-0408">Iron</keyword>
<feature type="domain" description="B12-binding" evidence="6">
    <location>
        <begin position="90"/>
        <end position="229"/>
    </location>
</feature>
<name>A0A8T7M202_9CHLR</name>
<sequence>MNQDFTQIEDNVVESAESKKLSVALVTMPFAQFKRPSLQIGLLKSIAEAHGFPTTTFHLNLDFAKQIGLEPYYCLSQTIIPVLGEWLFSLAAFGDASPDQNDTFPEIYSAIVGAVTAEANITVERLVEIRRIEAPLYIEKLVENIAWHNFQVVGFTTTFQQNCASFALARALKSRYPNITLIFGGANFEGEMGIELVRALDFIDYAVIGEGDKAFPEFLQALQEGKDPANIPSVVCKRNGQITTPRNRPLLRELDELPTPDFTEYFERAHALELLTDKFLGEISLPFESSRGCWWGHKRHCSFCGLNGMGIDYRKKSIDRVLEELSELSGYPHFCLGATDSILDYKEADTYLSRLAALPTKFNLFYEVKANQSRGQIKKFKDAGINQIQPGIESLNSHVLQLMRKGITGIQNVNTLRWAKYYRIHVAWQIIWGFPGETEEDYRQQAALMSKLFHLEPPTIATRMWLQRFSPSYTERENFPTRFMRPDASYALAYPETIDLNRIAYFFDYEFEQSLPLKAYEELNNQVEQWNTAWQNPQELPSLRFRINSGELQIFDRRDRSNPIEYNFDESYALLYHACSEKPHSSLALKTSLNLKETDSQVRAKLLEFCEKGLMMQDGSFFLSLALPVAETSDMLLDKILPIGLRQKA</sequence>
<dbReference type="GO" id="GO:0046872">
    <property type="term" value="F:metal ion binding"/>
    <property type="evidence" value="ECO:0007669"/>
    <property type="project" value="UniProtKB-KW"/>
</dbReference>
<evidence type="ECO:0000256" key="4">
    <source>
        <dbReference type="ARBA" id="ARBA00023004"/>
    </source>
</evidence>
<dbReference type="InterPro" id="IPR058240">
    <property type="entry name" value="rSAM_sf"/>
</dbReference>
<dbReference type="Proteomes" id="UP000521676">
    <property type="component" value="Unassembled WGS sequence"/>
</dbReference>
<evidence type="ECO:0000256" key="2">
    <source>
        <dbReference type="ARBA" id="ARBA00022691"/>
    </source>
</evidence>
<dbReference type="SFLD" id="SFLDG01082">
    <property type="entry name" value="B12-binding_domain_containing"/>
    <property type="match status" value="1"/>
</dbReference>
<keyword evidence="2" id="KW-0949">S-adenosyl-L-methionine</keyword>
<organism evidence="8 10">
    <name type="scientific">Candidatus Chlorohelix allophototropha</name>
    <dbReference type="NCBI Taxonomy" id="3003348"/>
    <lineage>
        <taxon>Bacteria</taxon>
        <taxon>Bacillati</taxon>
        <taxon>Chloroflexota</taxon>
        <taxon>Chloroflexia</taxon>
        <taxon>Candidatus Chloroheliales</taxon>
        <taxon>Candidatus Chloroheliaceae</taxon>
        <taxon>Candidatus Chlorohelix</taxon>
    </lineage>
</organism>
<evidence type="ECO:0000256" key="1">
    <source>
        <dbReference type="ARBA" id="ARBA00001966"/>
    </source>
</evidence>
<dbReference type="NCBIfam" id="TIGR03975">
    <property type="entry name" value="rSAM_ocin_1"/>
    <property type="match status" value="1"/>
</dbReference>
<evidence type="ECO:0000313" key="11">
    <source>
        <dbReference type="Proteomes" id="UP001431572"/>
    </source>
</evidence>
<dbReference type="GO" id="GO:0005829">
    <property type="term" value="C:cytosol"/>
    <property type="evidence" value="ECO:0007669"/>
    <property type="project" value="TreeGrafter"/>
</dbReference>
<feature type="domain" description="Radical SAM core" evidence="7">
    <location>
        <begin position="279"/>
        <end position="508"/>
    </location>
</feature>
<gene>
    <name evidence="8" type="ORF">HXX08_10050</name>
    <name evidence="9" type="ORF">OZ401_001354</name>
</gene>
<reference evidence="8 10" key="1">
    <citation type="submission" date="2020-06" db="EMBL/GenBank/DDBJ databases">
        <title>Anoxygenic phototrophic Chloroflexota member uses a Type I reaction center.</title>
        <authorList>
            <person name="Tsuji J.M."/>
            <person name="Shaw N.A."/>
            <person name="Nagashima S."/>
            <person name="Venkiteswaran J."/>
            <person name="Schiff S.L."/>
            <person name="Hanada S."/>
            <person name="Tank M."/>
            <person name="Neufeld J.D."/>
        </authorList>
    </citation>
    <scope>NUCLEOTIDE SEQUENCE [LARGE SCALE GENOMIC DNA]</scope>
    <source>
        <strain evidence="8">L227-S17</strain>
    </source>
</reference>
<dbReference type="PANTHER" id="PTHR43409:SF7">
    <property type="entry name" value="BLL1977 PROTEIN"/>
    <property type="match status" value="1"/>
</dbReference>